<gene>
    <name evidence="9" type="ORF">QPL79_05380</name>
</gene>
<sequence length="338" mass="37238">MLTLNYIAKRIVISTLLIFGIVILTFLMIQLTPGDPAIIWAGKPRGPGATAAIARAREYLGLNLPLYQRLALYMYKFLMGDWGLSVEFKQPVFHLVVRNFMASLEIVVYAFAVAVPLSLWLGTRAALSRGGLGDKTIYFLSVVLAGMPRFLVAVLIFLMLYLFGYGYLGLRVSPKYTTFSGLTGMITVDSLIAGRLDIFLDAFLRLIPASIALATYPMGVITRVVRVSLSETFEEEYVRQAISIGLPRKVIVRRYAYPNIVSVVAQLTGLLFSYMLLETMVIENVFSREGLGTLTSRAIVASDYPVVIGATVFTSIVLIVANTIADIVQAVTNPRVQL</sequence>
<comment type="similarity">
    <text evidence="7">Belongs to the binding-protein-dependent transport system permease family.</text>
</comment>
<dbReference type="InterPro" id="IPR000515">
    <property type="entry name" value="MetI-like"/>
</dbReference>
<dbReference type="Proteomes" id="UP001529235">
    <property type="component" value="Unassembled WGS sequence"/>
</dbReference>
<evidence type="ECO:0000313" key="10">
    <source>
        <dbReference type="Proteomes" id="UP001529235"/>
    </source>
</evidence>
<keyword evidence="4 7" id="KW-0812">Transmembrane</keyword>
<dbReference type="RefSeq" id="WP_285273775.1">
    <property type="nucleotide sequence ID" value="NZ_JASNVW010000003.1"/>
</dbReference>
<evidence type="ECO:0000256" key="4">
    <source>
        <dbReference type="ARBA" id="ARBA00022692"/>
    </source>
</evidence>
<evidence type="ECO:0000256" key="3">
    <source>
        <dbReference type="ARBA" id="ARBA00022475"/>
    </source>
</evidence>
<dbReference type="Gene3D" id="1.10.3720.10">
    <property type="entry name" value="MetI-like"/>
    <property type="match status" value="1"/>
</dbReference>
<dbReference type="EMBL" id="JASNVW010000003">
    <property type="protein sequence ID" value="MDK6028789.1"/>
    <property type="molecule type" value="Genomic_DNA"/>
</dbReference>
<feature type="transmembrane region" description="Helical" evidence="7">
    <location>
        <begin position="137"/>
        <end position="164"/>
    </location>
</feature>
<keyword evidence="2 7" id="KW-0813">Transport</keyword>
<dbReference type="SUPFAM" id="SSF161098">
    <property type="entry name" value="MetI-like"/>
    <property type="match status" value="1"/>
</dbReference>
<feature type="transmembrane region" description="Helical" evidence="7">
    <location>
        <begin position="12"/>
        <end position="31"/>
    </location>
</feature>
<feature type="transmembrane region" description="Helical" evidence="7">
    <location>
        <begin position="256"/>
        <end position="277"/>
    </location>
</feature>
<dbReference type="Pfam" id="PF19300">
    <property type="entry name" value="BPD_transp_1_N"/>
    <property type="match status" value="1"/>
</dbReference>
<organism evidence="9 10">
    <name type="scientific">Ignisphaera cupida</name>
    <dbReference type="NCBI Taxonomy" id="3050454"/>
    <lineage>
        <taxon>Archaea</taxon>
        <taxon>Thermoproteota</taxon>
        <taxon>Thermoprotei</taxon>
        <taxon>Desulfurococcales</taxon>
        <taxon>Desulfurococcaceae</taxon>
        <taxon>Ignisphaera</taxon>
    </lineage>
</organism>
<evidence type="ECO:0000256" key="2">
    <source>
        <dbReference type="ARBA" id="ARBA00022448"/>
    </source>
</evidence>
<keyword evidence="3" id="KW-1003">Cell membrane</keyword>
<accession>A0ABD4Z7W2</accession>
<dbReference type="InterPro" id="IPR035906">
    <property type="entry name" value="MetI-like_sf"/>
</dbReference>
<evidence type="ECO:0000256" key="1">
    <source>
        <dbReference type="ARBA" id="ARBA00004651"/>
    </source>
</evidence>
<keyword evidence="6 7" id="KW-0472">Membrane</keyword>
<feature type="transmembrane region" description="Helical" evidence="7">
    <location>
        <begin position="304"/>
        <end position="325"/>
    </location>
</feature>
<keyword evidence="5 7" id="KW-1133">Transmembrane helix</keyword>
<evidence type="ECO:0000256" key="7">
    <source>
        <dbReference type="RuleBase" id="RU363032"/>
    </source>
</evidence>
<name>A0ABD4Z7W2_9CREN</name>
<comment type="subcellular location">
    <subcellularLocation>
        <location evidence="1 7">Cell membrane</location>
        <topology evidence="1 7">Multi-pass membrane protein</topology>
    </subcellularLocation>
</comment>
<comment type="caution">
    <text evidence="9">The sequence shown here is derived from an EMBL/GenBank/DDBJ whole genome shotgun (WGS) entry which is preliminary data.</text>
</comment>
<dbReference type="CDD" id="cd06261">
    <property type="entry name" value="TM_PBP2"/>
    <property type="match status" value="1"/>
</dbReference>
<dbReference type="Pfam" id="PF00528">
    <property type="entry name" value="BPD_transp_1"/>
    <property type="match status" value="1"/>
</dbReference>
<evidence type="ECO:0000256" key="6">
    <source>
        <dbReference type="ARBA" id="ARBA00023136"/>
    </source>
</evidence>
<dbReference type="GO" id="GO:0005886">
    <property type="term" value="C:plasma membrane"/>
    <property type="evidence" value="ECO:0007669"/>
    <property type="project" value="UniProtKB-SubCell"/>
</dbReference>
<evidence type="ECO:0000259" key="8">
    <source>
        <dbReference type="PROSITE" id="PS50928"/>
    </source>
</evidence>
<dbReference type="PANTHER" id="PTHR43163">
    <property type="entry name" value="DIPEPTIDE TRANSPORT SYSTEM PERMEASE PROTEIN DPPB-RELATED"/>
    <property type="match status" value="1"/>
</dbReference>
<proteinExistence type="inferred from homology"/>
<protein>
    <submittedName>
        <fullName evidence="9">ABC transporter permease</fullName>
    </submittedName>
</protein>
<evidence type="ECO:0000256" key="5">
    <source>
        <dbReference type="ARBA" id="ARBA00022989"/>
    </source>
</evidence>
<feature type="domain" description="ABC transmembrane type-1" evidence="8">
    <location>
        <begin position="100"/>
        <end position="325"/>
    </location>
</feature>
<evidence type="ECO:0000313" key="9">
    <source>
        <dbReference type="EMBL" id="MDK6028789.1"/>
    </source>
</evidence>
<dbReference type="AlphaFoldDB" id="A0ABD4Z7W2"/>
<keyword evidence="10" id="KW-1185">Reference proteome</keyword>
<feature type="transmembrane region" description="Helical" evidence="7">
    <location>
        <begin position="96"/>
        <end position="117"/>
    </location>
</feature>
<dbReference type="PANTHER" id="PTHR43163:SF6">
    <property type="entry name" value="DIPEPTIDE TRANSPORT SYSTEM PERMEASE PROTEIN DPPB-RELATED"/>
    <property type="match status" value="1"/>
</dbReference>
<feature type="transmembrane region" description="Helical" evidence="7">
    <location>
        <begin position="202"/>
        <end position="221"/>
    </location>
</feature>
<reference evidence="9 10" key="1">
    <citation type="submission" date="2023-05" db="EMBL/GenBank/DDBJ databases">
        <title>A new hyperthermophilic archaea 'Ignisphaera cupida' sp. nov. and description of the family 'Ignisphaeraceae' fam. nov.</title>
        <authorList>
            <person name="Podosokorskaya O.A."/>
            <person name="Elcheninov A.G."/>
            <person name="Klukina A."/>
            <person name="Merkel A.Y."/>
        </authorList>
    </citation>
    <scope>NUCLEOTIDE SEQUENCE [LARGE SCALE GENOMIC DNA]</scope>
    <source>
        <strain evidence="9 10">4213-co</strain>
    </source>
</reference>
<dbReference type="PROSITE" id="PS50928">
    <property type="entry name" value="ABC_TM1"/>
    <property type="match status" value="1"/>
</dbReference>
<dbReference type="InterPro" id="IPR045621">
    <property type="entry name" value="BPD_transp_1_N"/>
</dbReference>